<evidence type="ECO:0000256" key="1">
    <source>
        <dbReference type="SAM" id="MobiDB-lite"/>
    </source>
</evidence>
<feature type="signal peptide" evidence="2">
    <location>
        <begin position="1"/>
        <end position="21"/>
    </location>
</feature>
<dbReference type="Pfam" id="PF13557">
    <property type="entry name" value="Phenol_MetA_deg"/>
    <property type="match status" value="1"/>
</dbReference>
<evidence type="ECO:0000313" key="4">
    <source>
        <dbReference type="Proteomes" id="UP000468581"/>
    </source>
</evidence>
<protein>
    <submittedName>
        <fullName evidence="3">Transporter</fullName>
    </submittedName>
</protein>
<proteinExistence type="predicted"/>
<feature type="compositionally biased region" description="Basic and acidic residues" evidence="1">
    <location>
        <begin position="287"/>
        <end position="299"/>
    </location>
</feature>
<sequence>MKHLPNLICIAFFLLSPSLYAQYTEVINSNRPGVSTGAYAVGKNVLQGEFGLVYEKREHDGLRTESRDFAVDFAIRYGLLLEELEVIWEGTYTFQELTLNGVNPPVVLNNSNFLRHTLGVKYLIFDPYKNPENTKPNLYSWKANNSFKWKDLIPAISLYAGANIIFSGNPFLPEDPSISPRVAIATQSHIAGRWVVIGNIIYDKFTTDDPILSYVLSVTHNLRNPKWSVFLENQGINSDAFADISLRGGAARLINENFQVDASIGTSFKDTPSRLFGTIGVSYRLDNHTDEPKTFDSRPPKRRKKNKRSRKKDNEKNNSDNNPFQQR</sequence>
<dbReference type="EMBL" id="JAABOO010000002">
    <property type="protein sequence ID" value="NER13833.1"/>
    <property type="molecule type" value="Genomic_DNA"/>
</dbReference>
<dbReference type="AlphaFoldDB" id="A0A6P0USJ0"/>
<dbReference type="RefSeq" id="WP_163607017.1">
    <property type="nucleotide sequence ID" value="NZ_JAABOO010000002.1"/>
</dbReference>
<feature type="region of interest" description="Disordered" evidence="1">
    <location>
        <begin position="287"/>
        <end position="327"/>
    </location>
</feature>
<gene>
    <name evidence="3" type="ORF">GWK08_10310</name>
</gene>
<accession>A0A6P0USJ0</accession>
<keyword evidence="4" id="KW-1185">Reference proteome</keyword>
<organism evidence="3 4">
    <name type="scientific">Leptobacterium flavescens</name>
    <dbReference type="NCBI Taxonomy" id="472055"/>
    <lineage>
        <taxon>Bacteria</taxon>
        <taxon>Pseudomonadati</taxon>
        <taxon>Bacteroidota</taxon>
        <taxon>Flavobacteriia</taxon>
        <taxon>Flavobacteriales</taxon>
        <taxon>Flavobacteriaceae</taxon>
        <taxon>Leptobacterium</taxon>
    </lineage>
</organism>
<evidence type="ECO:0000313" key="3">
    <source>
        <dbReference type="EMBL" id="NER13833.1"/>
    </source>
</evidence>
<keyword evidence="2" id="KW-0732">Signal</keyword>
<name>A0A6P0USJ0_9FLAO</name>
<dbReference type="Proteomes" id="UP000468581">
    <property type="component" value="Unassembled WGS sequence"/>
</dbReference>
<reference evidence="3 4" key="1">
    <citation type="submission" date="2020-01" db="EMBL/GenBank/DDBJ databases">
        <title>Leptobacterium flavescens.</title>
        <authorList>
            <person name="Wang G."/>
        </authorList>
    </citation>
    <scope>NUCLEOTIDE SEQUENCE [LARGE SCALE GENOMIC DNA]</scope>
    <source>
        <strain evidence="3 4">KCTC 22160</strain>
    </source>
</reference>
<feature type="chain" id="PRO_5026712647" evidence="2">
    <location>
        <begin position="22"/>
        <end position="327"/>
    </location>
</feature>
<feature type="compositionally biased region" description="Basic residues" evidence="1">
    <location>
        <begin position="300"/>
        <end position="311"/>
    </location>
</feature>
<comment type="caution">
    <text evidence="3">The sequence shown here is derived from an EMBL/GenBank/DDBJ whole genome shotgun (WGS) entry which is preliminary data.</text>
</comment>
<evidence type="ECO:0000256" key="2">
    <source>
        <dbReference type="SAM" id="SignalP"/>
    </source>
</evidence>
<dbReference type="InterPro" id="IPR025737">
    <property type="entry name" value="FApF"/>
</dbReference>